<dbReference type="EMBL" id="CAJVPT010032532">
    <property type="protein sequence ID" value="CAG8701757.1"/>
    <property type="molecule type" value="Genomic_DNA"/>
</dbReference>
<accession>A0ACA9PBJ8</accession>
<gene>
    <name evidence="1" type="ORF">ACOLOM_LOCUS10276</name>
</gene>
<name>A0ACA9PBJ8_9GLOM</name>
<feature type="non-terminal residue" evidence="1">
    <location>
        <position position="1"/>
    </location>
</feature>
<evidence type="ECO:0000313" key="2">
    <source>
        <dbReference type="Proteomes" id="UP000789525"/>
    </source>
</evidence>
<feature type="non-terminal residue" evidence="1">
    <location>
        <position position="472"/>
    </location>
</feature>
<protein>
    <submittedName>
        <fullName evidence="1">5149_t:CDS:1</fullName>
    </submittedName>
</protein>
<reference evidence="1" key="1">
    <citation type="submission" date="2021-06" db="EMBL/GenBank/DDBJ databases">
        <authorList>
            <person name="Kallberg Y."/>
            <person name="Tangrot J."/>
            <person name="Rosling A."/>
        </authorList>
    </citation>
    <scope>NUCLEOTIDE SEQUENCE</scope>
    <source>
        <strain evidence="1">CL356</strain>
    </source>
</reference>
<keyword evidence="2" id="KW-1185">Reference proteome</keyword>
<sequence length="472" mass="53422">YFGYHGCNTLEDLRKVLRRSGGVPLDITVHNASIEMTRLLLAERHRWRRLLFDKSDWHSQSEDPSEVLFETPNSTMDLEELYLNSECHENILSWVMVAKPRILRLYNFSPTPLVNLTWWDSLHTLEVNGESEEPGFNLSVFGILSALRLQLSQLELRSIPFTESDLGGGLEFPQLQSLELEQVGSWWKFFAPRLTSLHLYPFNPAPAGVVLTYPNVTEFQYSAYHAALLSGTVLLPKLVSMRLNDPVEGTPGINFVWCKADGTLSQTVAKEITISASYGNSARISYKELMASLRPHTNLMKLHIEELVLPVTFYKAFIKGNSQKDVLCPNLCELVVDLSAGSRSIKIKFAQYNEVFETLGAERRQSGAPLHRLLALSLPSSQQPPNGPGVNAHVFYSNHPLSIAETTSMRAQIEYCKTTRQAIAQNIKEVKKRLQDLEGWKVNNEKMIAVLNWSLSPMRRLPDETLIEILEL</sequence>
<dbReference type="Proteomes" id="UP000789525">
    <property type="component" value="Unassembled WGS sequence"/>
</dbReference>
<organism evidence="1 2">
    <name type="scientific">Acaulospora colombiana</name>
    <dbReference type="NCBI Taxonomy" id="27376"/>
    <lineage>
        <taxon>Eukaryota</taxon>
        <taxon>Fungi</taxon>
        <taxon>Fungi incertae sedis</taxon>
        <taxon>Mucoromycota</taxon>
        <taxon>Glomeromycotina</taxon>
        <taxon>Glomeromycetes</taxon>
        <taxon>Diversisporales</taxon>
        <taxon>Acaulosporaceae</taxon>
        <taxon>Acaulospora</taxon>
    </lineage>
</organism>
<comment type="caution">
    <text evidence="1">The sequence shown here is derived from an EMBL/GenBank/DDBJ whole genome shotgun (WGS) entry which is preliminary data.</text>
</comment>
<proteinExistence type="predicted"/>
<evidence type="ECO:0000313" key="1">
    <source>
        <dbReference type="EMBL" id="CAG8701757.1"/>
    </source>
</evidence>